<evidence type="ECO:0000256" key="1">
    <source>
        <dbReference type="SAM" id="SignalP"/>
    </source>
</evidence>
<dbReference type="eggNOG" id="COG3019">
    <property type="taxonomic scope" value="Bacteria"/>
</dbReference>
<dbReference type="OrthoDB" id="14727at2"/>
<proteinExistence type="predicted"/>
<dbReference type="InterPro" id="IPR007332">
    <property type="entry name" value="DUF411"/>
</dbReference>
<dbReference type="RefSeq" id="WP_038452656.1">
    <property type="nucleotide sequence ID" value="NZ_CP009043.1"/>
</dbReference>
<name>A0A076F7K5_9BACT</name>
<dbReference type="AlphaFoldDB" id="A0A076F7K5"/>
<organism evidence="2 3">
    <name type="scientific">Campylobacter iguaniorum</name>
    <dbReference type="NCBI Taxonomy" id="1244531"/>
    <lineage>
        <taxon>Bacteria</taxon>
        <taxon>Pseudomonadati</taxon>
        <taxon>Campylobacterota</taxon>
        <taxon>Epsilonproteobacteria</taxon>
        <taxon>Campylobacterales</taxon>
        <taxon>Campylobacteraceae</taxon>
        <taxon>Campylobacter</taxon>
    </lineage>
</organism>
<dbReference type="KEGG" id="caj:CIG1485E_0160"/>
<dbReference type="Pfam" id="PF04214">
    <property type="entry name" value="DUF411"/>
    <property type="match status" value="1"/>
</dbReference>
<feature type="signal peptide" evidence="1">
    <location>
        <begin position="1"/>
        <end position="19"/>
    </location>
</feature>
<evidence type="ECO:0000313" key="2">
    <source>
        <dbReference type="EMBL" id="AII14036.1"/>
    </source>
</evidence>
<dbReference type="PATRIC" id="fig|1244531.5.peg.170"/>
<evidence type="ECO:0000313" key="3">
    <source>
        <dbReference type="Proteomes" id="UP000028486"/>
    </source>
</evidence>
<protein>
    <recommendedName>
        <fullName evidence="4">DUF411 domain protein</fullName>
    </recommendedName>
</protein>
<dbReference type="HOGENOM" id="CLU_112034_0_0_7"/>
<sequence>MKIISLLSAAAIFSTMAFASNIEVYKSPECGCCGNWSKVMKSEGFNVVEYKTNEIMDVKRGAKVPGELSSCHTGLIDGYVIEGHVPADEVKRLLSQKPKDIIGISTPAMPLGSPGMEQDGIEDTYDVIAFYKDGSQKVWATYKGAKKIK</sequence>
<accession>A0A076F7K5</accession>
<feature type="chain" id="PRO_5009743372" description="DUF411 domain protein" evidence="1">
    <location>
        <begin position="20"/>
        <end position="149"/>
    </location>
</feature>
<gene>
    <name evidence="2" type="ORF">CIG1485E_0160</name>
</gene>
<evidence type="ECO:0008006" key="4">
    <source>
        <dbReference type="Google" id="ProtNLM"/>
    </source>
</evidence>
<keyword evidence="3" id="KW-1185">Reference proteome</keyword>
<dbReference type="Proteomes" id="UP000028486">
    <property type="component" value="Chromosome"/>
</dbReference>
<keyword evidence="1" id="KW-0732">Signal</keyword>
<dbReference type="EMBL" id="CP009043">
    <property type="protein sequence ID" value="AII14036.1"/>
    <property type="molecule type" value="Genomic_DNA"/>
</dbReference>
<reference evidence="3" key="1">
    <citation type="journal article" date="2014" name="Genome Announc.">
        <title>Complete Genome Sequence of Campylobacter iguaniorum Strain 1485ET, Isolated from a Bearded Dragon (Pogona vitticeps).</title>
        <authorList>
            <person name="Gilbert M.J."/>
            <person name="Miller W.G."/>
            <person name="Yee E."/>
            <person name="Kik M."/>
            <person name="Wagenaar J.A."/>
            <person name="Duim B."/>
        </authorList>
    </citation>
    <scope>NUCLEOTIDE SEQUENCE [LARGE SCALE GENOMIC DNA]</scope>
    <source>
        <strain evidence="3">1485E</strain>
    </source>
</reference>